<comment type="subcellular location">
    <subcellularLocation>
        <location evidence="11">Cytoplasm</location>
    </subcellularLocation>
</comment>
<comment type="similarity">
    <text evidence="1 11">Belongs to the ArgJ family.</text>
</comment>
<comment type="caution">
    <text evidence="12">The sequence shown here is derived from an EMBL/GenBank/DDBJ whole genome shotgun (WGS) entry which is preliminary data.</text>
</comment>
<dbReference type="SUPFAM" id="SSF56266">
    <property type="entry name" value="DmpA/ArgJ-like"/>
    <property type="match status" value="1"/>
</dbReference>
<evidence type="ECO:0000256" key="9">
    <source>
        <dbReference type="ARBA" id="ARBA00023315"/>
    </source>
</evidence>
<dbReference type="InterPro" id="IPR016117">
    <property type="entry name" value="ArgJ-like_dom_sf"/>
</dbReference>
<comment type="catalytic activity">
    <reaction evidence="11">
        <text>L-glutamate + acetyl-CoA = N-acetyl-L-glutamate + CoA + H(+)</text>
        <dbReference type="Rhea" id="RHEA:24292"/>
        <dbReference type="ChEBI" id="CHEBI:15378"/>
        <dbReference type="ChEBI" id="CHEBI:29985"/>
        <dbReference type="ChEBI" id="CHEBI:44337"/>
        <dbReference type="ChEBI" id="CHEBI:57287"/>
        <dbReference type="ChEBI" id="CHEBI:57288"/>
        <dbReference type="EC" id="2.3.1.1"/>
    </reaction>
</comment>
<keyword evidence="6 11" id="KW-0808">Transferase</keyword>
<dbReference type="UniPathway" id="UPA00068">
    <property type="reaction ID" value="UER00106"/>
</dbReference>
<name>A0A3N5AG30_9THEO</name>
<dbReference type="EC" id="2.3.1.35" evidence="11"/>
<feature type="site" description="Cleavage; by autolysis" evidence="11">
    <location>
        <begin position="185"/>
        <end position="186"/>
    </location>
</feature>
<reference evidence="12 13" key="1">
    <citation type="submission" date="2018-11" db="EMBL/GenBank/DDBJ databases">
        <title>Genomic Encyclopedia of Type Strains, Phase IV (KMG-IV): sequencing the most valuable type-strain genomes for metagenomic binning, comparative biology and taxonomic classification.</title>
        <authorList>
            <person name="Goeker M."/>
        </authorList>
    </citation>
    <scope>NUCLEOTIDE SEQUENCE [LARGE SCALE GENOMIC DNA]</scope>
    <source>
        <strain evidence="12 13">DSM 102936</strain>
    </source>
</reference>
<feature type="chain" id="PRO_5023554168" description="Arginine biosynthesis bifunctional protein ArgJ alpha chain" evidence="11">
    <location>
        <begin position="1"/>
        <end position="185"/>
    </location>
</feature>
<evidence type="ECO:0000256" key="7">
    <source>
        <dbReference type="ARBA" id="ARBA00022813"/>
    </source>
</evidence>
<evidence type="ECO:0000256" key="5">
    <source>
        <dbReference type="ARBA" id="ARBA00022605"/>
    </source>
</evidence>
<feature type="site" description="Involved in the stabilization of negative charge on the oxyanion by the formation of the oxyanion hole" evidence="11">
    <location>
        <position position="113"/>
    </location>
</feature>
<comment type="subunit">
    <text evidence="2 11">Heterotetramer of two alpha and two beta chains.</text>
</comment>
<dbReference type="GO" id="GO:0006592">
    <property type="term" value="P:ornithine biosynthetic process"/>
    <property type="evidence" value="ECO:0007669"/>
    <property type="project" value="TreeGrafter"/>
</dbReference>
<dbReference type="PANTHER" id="PTHR23100">
    <property type="entry name" value="ARGININE BIOSYNTHESIS BIFUNCTIONAL PROTEIN ARGJ"/>
    <property type="match status" value="1"/>
</dbReference>
<dbReference type="AlphaFoldDB" id="A0A3N5AG30"/>
<dbReference type="RefSeq" id="WP_123931525.1">
    <property type="nucleotide sequence ID" value="NZ_RKRE01000003.1"/>
</dbReference>
<evidence type="ECO:0000256" key="8">
    <source>
        <dbReference type="ARBA" id="ARBA00023268"/>
    </source>
</evidence>
<dbReference type="Proteomes" id="UP000282654">
    <property type="component" value="Unassembled WGS sequence"/>
</dbReference>
<feature type="binding site" evidence="11">
    <location>
        <position position="272"/>
    </location>
    <ligand>
        <name>substrate</name>
    </ligand>
</feature>
<dbReference type="FunFam" id="3.60.70.12:FF:000001">
    <property type="entry name" value="Arginine biosynthesis bifunctional protein ArgJ, chloroplastic"/>
    <property type="match status" value="1"/>
</dbReference>
<dbReference type="Pfam" id="PF01960">
    <property type="entry name" value="ArgJ"/>
    <property type="match status" value="1"/>
</dbReference>
<comment type="pathway">
    <text evidence="11">Amino-acid biosynthesis; L-arginine biosynthesis; N(2)-acetyl-L-ornithine from L-glutamate: step 1/4.</text>
</comment>
<feature type="binding site" evidence="11">
    <location>
        <position position="149"/>
    </location>
    <ligand>
        <name>substrate</name>
    </ligand>
</feature>
<dbReference type="HAMAP" id="MF_01106">
    <property type="entry name" value="ArgJ"/>
    <property type="match status" value="1"/>
</dbReference>
<evidence type="ECO:0000256" key="11">
    <source>
        <dbReference type="HAMAP-Rule" id="MF_01106"/>
    </source>
</evidence>
<dbReference type="OrthoDB" id="9804242at2"/>
<keyword evidence="13" id="KW-1185">Reference proteome</keyword>
<feature type="binding site" evidence="11">
    <location>
        <position position="186"/>
    </location>
    <ligand>
        <name>substrate</name>
    </ligand>
</feature>
<sequence length="399" mass="40475">MEWFAGGVTLPKGFLASGVAAGIKKVKKDLALIYSEVPAAAAGVFTTNRVKAAPLLVTAARLARGVAQAVVVNSGNANACTGEEGYADAVAMARLAAAVMELPEELVLVSSTGVIGQRLPLGKIAAALPAAAAALGVAGHAAAAEAILTTDTVTKEAAVRFSVGGCTCAVGGMAKGSGMIHPNMATMLAFITTDVAIEAELLRRALKEAVDASFNMITVDGDTSTNDMVVVLANGMAGNPKLTAAGPAYADFVAALTAVCTELAKKIARDGEGATRLIEVRVTGARTLADARLAARAIAGSNLVKAAVFGRDANWGRILCAAGYSGAAFDPAKVAIFIGAEQVAAGGAGLPFSEERASRELEQDPVVITVDFNEGAAAAVAWGCDLTYDYVRINASYRT</sequence>
<feature type="binding site" evidence="11">
    <location>
        <position position="399"/>
    </location>
    <ligand>
        <name>substrate</name>
    </ligand>
</feature>
<dbReference type="EMBL" id="RKRE01000003">
    <property type="protein sequence ID" value="RPF42860.1"/>
    <property type="molecule type" value="Genomic_DNA"/>
</dbReference>
<keyword evidence="3 11" id="KW-0963">Cytoplasm</keyword>
<protein>
    <recommendedName>
        <fullName evidence="11">Arginine biosynthesis bifunctional protein ArgJ</fullName>
    </recommendedName>
    <domain>
        <recommendedName>
            <fullName evidence="11">Glutamate N-acetyltransferase</fullName>
            <ecNumber evidence="11">2.3.1.35</ecNumber>
        </recommendedName>
        <alternativeName>
            <fullName evidence="11">Ornithine acetyltransferase</fullName>
            <shortName evidence="11">OATase</shortName>
        </alternativeName>
        <alternativeName>
            <fullName evidence="11">Ornithine transacetylase</fullName>
        </alternativeName>
    </domain>
    <domain>
        <recommendedName>
            <fullName evidence="11">Amino-acid acetyltransferase</fullName>
            <ecNumber evidence="11">2.3.1.1</ecNumber>
        </recommendedName>
        <alternativeName>
            <fullName evidence="11">N-acetylglutamate synthase</fullName>
            <shortName evidence="11">AGSase</shortName>
        </alternativeName>
    </domain>
    <component>
        <recommendedName>
            <fullName evidence="11">Arginine biosynthesis bifunctional protein ArgJ alpha chain</fullName>
        </recommendedName>
    </component>
    <component>
        <recommendedName>
            <fullName evidence="11">Arginine biosynthesis bifunctional protein ArgJ beta chain</fullName>
        </recommendedName>
    </component>
</protein>
<dbReference type="Gene3D" id="3.10.20.340">
    <property type="entry name" value="ArgJ beta chain, C-terminal domain"/>
    <property type="match status" value="1"/>
</dbReference>
<dbReference type="GO" id="GO:0004042">
    <property type="term" value="F:L-glutamate N-acetyltransferase activity"/>
    <property type="evidence" value="ECO:0007669"/>
    <property type="project" value="UniProtKB-UniRule"/>
</dbReference>
<dbReference type="GO" id="GO:0006526">
    <property type="term" value="P:L-arginine biosynthetic process"/>
    <property type="evidence" value="ECO:0007669"/>
    <property type="project" value="UniProtKB-UniRule"/>
</dbReference>
<feature type="chain" id="PRO_5023554167" description="Arginine biosynthesis bifunctional protein ArgJ beta chain" evidence="11">
    <location>
        <begin position="186"/>
        <end position="399"/>
    </location>
</feature>
<evidence type="ECO:0000256" key="4">
    <source>
        <dbReference type="ARBA" id="ARBA00022571"/>
    </source>
</evidence>
<dbReference type="GO" id="GO:0004358">
    <property type="term" value="F:L-glutamate N-acetyltransferase activity, acting on acetyl-L-ornithine as donor"/>
    <property type="evidence" value="ECO:0007669"/>
    <property type="project" value="UniProtKB-UniRule"/>
</dbReference>
<dbReference type="EC" id="2.3.1.1" evidence="11"/>
<keyword evidence="7 11" id="KW-0068">Autocatalytic cleavage</keyword>
<evidence type="ECO:0000256" key="2">
    <source>
        <dbReference type="ARBA" id="ARBA00011475"/>
    </source>
</evidence>
<dbReference type="NCBIfam" id="NF003802">
    <property type="entry name" value="PRK05388.1"/>
    <property type="match status" value="1"/>
</dbReference>
<feature type="active site" description="Nucleophile" evidence="11">
    <location>
        <position position="186"/>
    </location>
</feature>
<feature type="binding site" evidence="11">
    <location>
        <position position="394"/>
    </location>
    <ligand>
        <name>substrate</name>
    </ligand>
</feature>
<evidence type="ECO:0000313" key="12">
    <source>
        <dbReference type="EMBL" id="RPF42860.1"/>
    </source>
</evidence>
<dbReference type="NCBIfam" id="TIGR00120">
    <property type="entry name" value="ArgJ"/>
    <property type="match status" value="1"/>
</dbReference>
<keyword evidence="8 11" id="KW-0511">Multifunctional enzyme</keyword>
<evidence type="ECO:0000313" key="13">
    <source>
        <dbReference type="Proteomes" id="UP000282654"/>
    </source>
</evidence>
<keyword evidence="9 11" id="KW-0012">Acyltransferase</keyword>
<keyword evidence="5 11" id="KW-0028">Amino-acid biosynthesis</keyword>
<feature type="site" description="Involved in the stabilization of negative charge on the oxyanion by the formation of the oxyanion hole" evidence="11">
    <location>
        <position position="112"/>
    </location>
</feature>
<dbReference type="InterPro" id="IPR042195">
    <property type="entry name" value="ArgJ_beta_C"/>
</dbReference>
<dbReference type="CDD" id="cd02152">
    <property type="entry name" value="OAT"/>
    <property type="match status" value="1"/>
</dbReference>
<dbReference type="GO" id="GO:0005737">
    <property type="term" value="C:cytoplasm"/>
    <property type="evidence" value="ECO:0007669"/>
    <property type="project" value="UniProtKB-SubCell"/>
</dbReference>
<dbReference type="InterPro" id="IPR002813">
    <property type="entry name" value="Arg_biosynth_ArgJ"/>
</dbReference>
<dbReference type="Gene3D" id="3.60.70.12">
    <property type="entry name" value="L-amino peptidase D-ALA esterase/amidase"/>
    <property type="match status" value="1"/>
</dbReference>
<comment type="function">
    <text evidence="11">Catalyzes two activities which are involved in the cyclic version of arginine biosynthesis: the synthesis of N-acetylglutamate from glutamate and acetyl-CoA as the acetyl donor, and of ornithine by transacetylation between N(2)-acetylornithine and glutamate.</text>
</comment>
<keyword evidence="4 11" id="KW-0055">Arginine biosynthesis</keyword>
<organism evidence="12 13">
    <name type="scientific">Thermodesulfitimonas autotrophica</name>
    <dbReference type="NCBI Taxonomy" id="1894989"/>
    <lineage>
        <taxon>Bacteria</taxon>
        <taxon>Bacillati</taxon>
        <taxon>Bacillota</taxon>
        <taxon>Clostridia</taxon>
        <taxon>Thermoanaerobacterales</taxon>
        <taxon>Thermoanaerobacteraceae</taxon>
        <taxon>Thermodesulfitimonas</taxon>
    </lineage>
</organism>
<proteinExistence type="inferred from homology"/>
<gene>
    <name evidence="11" type="primary">argJ</name>
    <name evidence="12" type="ORF">EDD75_1973</name>
</gene>
<evidence type="ECO:0000256" key="10">
    <source>
        <dbReference type="ARBA" id="ARBA00049439"/>
    </source>
</evidence>
<evidence type="ECO:0000256" key="1">
    <source>
        <dbReference type="ARBA" id="ARBA00006774"/>
    </source>
</evidence>
<dbReference type="FunFam" id="3.10.20.340:FF:000001">
    <property type="entry name" value="Arginine biosynthesis bifunctional protein ArgJ, chloroplastic"/>
    <property type="match status" value="1"/>
</dbReference>
<evidence type="ECO:0000256" key="3">
    <source>
        <dbReference type="ARBA" id="ARBA00022490"/>
    </source>
</evidence>
<accession>A0A3N5AG30</accession>
<comment type="pathway">
    <text evidence="11">Amino-acid biosynthesis; L-arginine biosynthesis; L-ornithine and N-acetyl-L-glutamate from L-glutamate and N(2)-acetyl-L-ornithine (cyclic): step 1/1.</text>
</comment>
<dbReference type="PANTHER" id="PTHR23100:SF0">
    <property type="entry name" value="ARGININE BIOSYNTHESIS BIFUNCTIONAL PROTEIN ARGJ, MITOCHONDRIAL"/>
    <property type="match status" value="1"/>
</dbReference>
<feature type="binding site" evidence="11">
    <location>
        <position position="175"/>
    </location>
    <ligand>
        <name>substrate</name>
    </ligand>
</feature>
<evidence type="ECO:0000256" key="6">
    <source>
        <dbReference type="ARBA" id="ARBA00022679"/>
    </source>
</evidence>
<comment type="catalytic activity">
    <reaction evidence="10 11">
        <text>N(2)-acetyl-L-ornithine + L-glutamate = N-acetyl-L-glutamate + L-ornithine</text>
        <dbReference type="Rhea" id="RHEA:15349"/>
        <dbReference type="ChEBI" id="CHEBI:29985"/>
        <dbReference type="ChEBI" id="CHEBI:44337"/>
        <dbReference type="ChEBI" id="CHEBI:46911"/>
        <dbReference type="ChEBI" id="CHEBI:57805"/>
        <dbReference type="EC" id="2.3.1.35"/>
    </reaction>
</comment>